<dbReference type="InterPro" id="IPR009057">
    <property type="entry name" value="Homeodomain-like_sf"/>
</dbReference>
<dbReference type="GeneID" id="98661295"/>
<dbReference type="PANTHER" id="PTHR43280">
    <property type="entry name" value="ARAC-FAMILY TRANSCRIPTIONAL REGULATOR"/>
    <property type="match status" value="1"/>
</dbReference>
<dbReference type="PANTHER" id="PTHR43280:SF34">
    <property type="entry name" value="ARAC-FAMILY TRANSCRIPTIONAL REGULATOR"/>
    <property type="match status" value="1"/>
</dbReference>
<dbReference type="InterPro" id="IPR000514">
    <property type="entry name" value="Glyco_hydro_39"/>
</dbReference>
<keyword evidence="5" id="KW-0804">Transcription</keyword>
<feature type="domain" description="HTH araC/xylS-type" evidence="7">
    <location>
        <begin position="173"/>
        <end position="271"/>
    </location>
</feature>
<comment type="similarity">
    <text evidence="1">Belongs to the glycosyl hydrolase 39 family.</text>
</comment>
<dbReference type="Gene3D" id="3.20.20.80">
    <property type="entry name" value="Glycosidases"/>
    <property type="match status" value="1"/>
</dbReference>
<dbReference type="InterPro" id="IPR049166">
    <property type="entry name" value="GH39_cat"/>
</dbReference>
<dbReference type="Pfam" id="PF12833">
    <property type="entry name" value="HTH_18"/>
    <property type="match status" value="1"/>
</dbReference>
<evidence type="ECO:0000256" key="1">
    <source>
        <dbReference type="ARBA" id="ARBA00008875"/>
    </source>
</evidence>
<evidence type="ECO:0000256" key="6">
    <source>
        <dbReference type="ARBA" id="ARBA00023295"/>
    </source>
</evidence>
<evidence type="ECO:0000256" key="3">
    <source>
        <dbReference type="ARBA" id="ARBA00023015"/>
    </source>
</evidence>
<dbReference type="SUPFAM" id="SSF46689">
    <property type="entry name" value="Homeodomain-like"/>
    <property type="match status" value="2"/>
</dbReference>
<gene>
    <name evidence="8" type="ORF">LKD22_02135</name>
</gene>
<dbReference type="InterPro" id="IPR014710">
    <property type="entry name" value="RmlC-like_jellyroll"/>
</dbReference>
<dbReference type="Gene3D" id="2.60.120.10">
    <property type="entry name" value="Jelly Rolls"/>
    <property type="match status" value="1"/>
</dbReference>
<dbReference type="GO" id="GO:0043565">
    <property type="term" value="F:sequence-specific DNA binding"/>
    <property type="evidence" value="ECO:0007669"/>
    <property type="project" value="InterPro"/>
</dbReference>
<keyword evidence="3" id="KW-0805">Transcription regulation</keyword>
<evidence type="ECO:0000256" key="4">
    <source>
        <dbReference type="ARBA" id="ARBA00023125"/>
    </source>
</evidence>
<evidence type="ECO:0000259" key="7">
    <source>
        <dbReference type="PROSITE" id="PS01124"/>
    </source>
</evidence>
<organism evidence="8 9">
    <name type="scientific">Agathobaculum butyriciproducens</name>
    <dbReference type="NCBI Taxonomy" id="1628085"/>
    <lineage>
        <taxon>Bacteria</taxon>
        <taxon>Bacillati</taxon>
        <taxon>Bacillota</taxon>
        <taxon>Clostridia</taxon>
        <taxon>Eubacteriales</taxon>
        <taxon>Butyricicoccaceae</taxon>
        <taxon>Agathobaculum</taxon>
    </lineage>
</organism>
<dbReference type="SUPFAM" id="SSF51445">
    <property type="entry name" value="(Trans)glycosidases"/>
    <property type="match status" value="1"/>
</dbReference>
<comment type="caution">
    <text evidence="8">The sequence shown here is derived from an EMBL/GenBank/DDBJ whole genome shotgun (WGS) entry which is preliminary data.</text>
</comment>
<dbReference type="SUPFAM" id="SSF51182">
    <property type="entry name" value="RmlC-like cupins"/>
    <property type="match status" value="1"/>
</dbReference>
<keyword evidence="2" id="KW-0378">Hydrolase</keyword>
<dbReference type="SUPFAM" id="SSF51011">
    <property type="entry name" value="Glycosyl hydrolase domain"/>
    <property type="match status" value="1"/>
</dbReference>
<dbReference type="EMBL" id="JAJEPX010000003">
    <property type="protein sequence ID" value="MCC2175941.1"/>
    <property type="molecule type" value="Genomic_DNA"/>
</dbReference>
<reference evidence="8 9" key="1">
    <citation type="submission" date="2021-10" db="EMBL/GenBank/DDBJ databases">
        <title>Anaerobic single-cell dispensing facilitates the cultivation of human gut bacteria.</title>
        <authorList>
            <person name="Afrizal A."/>
        </authorList>
    </citation>
    <scope>NUCLEOTIDE SEQUENCE [LARGE SCALE GENOMIC DNA]</scope>
    <source>
        <strain evidence="8 9">CLA-AA-H270</strain>
    </source>
</reference>
<dbReference type="InterPro" id="IPR017853">
    <property type="entry name" value="GH"/>
</dbReference>
<dbReference type="Proteomes" id="UP001298753">
    <property type="component" value="Unassembled WGS sequence"/>
</dbReference>
<dbReference type="GO" id="GO:0003700">
    <property type="term" value="F:DNA-binding transcription factor activity"/>
    <property type="evidence" value="ECO:0007669"/>
    <property type="project" value="InterPro"/>
</dbReference>
<dbReference type="Pfam" id="PF01229">
    <property type="entry name" value="Glyco_hydro_39"/>
    <property type="match status" value="1"/>
</dbReference>
<dbReference type="RefSeq" id="WP_227600089.1">
    <property type="nucleotide sequence ID" value="NZ_JAJEPX010000003.1"/>
</dbReference>
<dbReference type="GO" id="GO:0005975">
    <property type="term" value="P:carbohydrate metabolic process"/>
    <property type="evidence" value="ECO:0007669"/>
    <property type="project" value="InterPro"/>
</dbReference>
<protein>
    <submittedName>
        <fullName evidence="8">Helix-turn-helix domain-containing protein</fullName>
    </submittedName>
</protein>
<dbReference type="Gene3D" id="1.10.10.60">
    <property type="entry name" value="Homeodomain-like"/>
    <property type="match status" value="2"/>
</dbReference>
<dbReference type="InterPro" id="IPR011051">
    <property type="entry name" value="RmlC_Cupin_sf"/>
</dbReference>
<sequence>MLTFGNEHRSDTILFIANETGTDSMRWYEGIKIFYILSGTAHIHVEKNDHTLTAEDFLVVNAFELHSILLSENSEILEMCIPLAIISRVFGSSDPHAFDCDSSRCRPEQEQYLATIRRIYADLFRAVYKGHQDNTAYIFSEVYALIDLLSRHFPRQHAIHDPLLRKQNARQLQGILSYINENFRSDLSIHAVAQANFITSNYLSRYFHRMVGTTFTDYLTSVRLSSAYGELVSTSKTITRIALDNGFRSTNAFIKYFKNQYGETPGKLRRDLEENPPAPAHPTDDARIFQALLRHVSKDANANAVAPDITRLELSVNTIHRGKPLSQTWKNLINIGYAREGLQADVQEQLRRIQREIGFRYVRFQGLLDDDMLIYAENEHGEPELDFTLVDLLFDFLLSIGLKPYVELGFVPSLLAYPQTRAFRRSSYLCLPVDEEKWFMLVKELIFHLEARYGSDQLQTWYFTLMSIHCAITDKQQTVVDHAAYYALYRRVYRFLKSRGAGYRVSGPGVYSNAIEEDYLWAFLKNCAADDCLPDQFTLLCFPYDPIHDKDYFRTICAPDLPYPDALSPDEQYVSHLTDTVQRKLRDAGYAIPSLALIEWNSTMWQRDLCNDSCFKSAYLIKNITENMDRIWGMGYWTANEMLEETASSSLDFHGGYGLFTSKGIPKSAYLALCMLGRLGDHLLYAGDSCVVTRRGSEIQVLLHHYCHYDELYRNNYLLDPNAEHCYERFVEKGELHVSLELTGLGTGSRRIRRYRLGREYGSSFDQWLSMGLPPQLNREEVAYLKAAAQPAYHVARMSVQNTLTLSAQLAPHEVQLILISQ</sequence>
<proteinExistence type="inferred from homology"/>
<dbReference type="InterPro" id="IPR018060">
    <property type="entry name" value="HTH_AraC"/>
</dbReference>
<dbReference type="SMART" id="SM00342">
    <property type="entry name" value="HTH_ARAC"/>
    <property type="match status" value="1"/>
</dbReference>
<dbReference type="PRINTS" id="PR00745">
    <property type="entry name" value="GLHYDRLASE39"/>
</dbReference>
<dbReference type="PROSITE" id="PS01124">
    <property type="entry name" value="HTH_ARAC_FAMILY_2"/>
    <property type="match status" value="1"/>
</dbReference>
<keyword evidence="9" id="KW-1185">Reference proteome</keyword>
<keyword evidence="4" id="KW-0238">DNA-binding</keyword>
<evidence type="ECO:0000313" key="9">
    <source>
        <dbReference type="Proteomes" id="UP001298753"/>
    </source>
</evidence>
<name>A0AAW4VYZ9_9FIRM</name>
<keyword evidence="6" id="KW-0326">Glycosidase</keyword>
<dbReference type="Gene3D" id="2.60.40.1500">
    <property type="entry name" value="Glycosyl hydrolase domain, family 39"/>
    <property type="match status" value="1"/>
</dbReference>
<evidence type="ECO:0000256" key="2">
    <source>
        <dbReference type="ARBA" id="ARBA00022801"/>
    </source>
</evidence>
<dbReference type="AlphaFoldDB" id="A0AAW4VYZ9"/>
<evidence type="ECO:0000313" key="8">
    <source>
        <dbReference type="EMBL" id="MCC2175941.1"/>
    </source>
</evidence>
<evidence type="ECO:0000256" key="5">
    <source>
        <dbReference type="ARBA" id="ARBA00023163"/>
    </source>
</evidence>
<accession>A0AAW4VYZ9</accession>
<dbReference type="GO" id="GO:0004553">
    <property type="term" value="F:hydrolase activity, hydrolyzing O-glycosyl compounds"/>
    <property type="evidence" value="ECO:0007669"/>
    <property type="project" value="InterPro"/>
</dbReference>